<dbReference type="KEGG" id="nhm:NHE_0552"/>
<evidence type="ECO:0000256" key="1">
    <source>
        <dbReference type="SAM" id="Phobius"/>
    </source>
</evidence>
<gene>
    <name evidence="2" type="ORF">NHE_0552</name>
</gene>
<evidence type="ECO:0000313" key="2">
    <source>
        <dbReference type="EMBL" id="AHX11491.1"/>
    </source>
</evidence>
<dbReference type="EMBL" id="CP007481">
    <property type="protein sequence ID" value="AHX11491.1"/>
    <property type="molecule type" value="Genomic_DNA"/>
</dbReference>
<keyword evidence="3" id="KW-1185">Reference proteome</keyword>
<feature type="transmembrane region" description="Helical" evidence="1">
    <location>
        <begin position="6"/>
        <end position="28"/>
    </location>
</feature>
<dbReference type="Proteomes" id="UP000023755">
    <property type="component" value="Chromosome"/>
</dbReference>
<dbReference type="HOGENOM" id="CLU_3202517_0_0_5"/>
<reference evidence="2 3" key="1">
    <citation type="submission" date="2014-03" db="EMBL/GenBank/DDBJ databases">
        <title>Sequencing and Comparison of Genomes and Transcriptome Profiles of Human Ehrlichiosis Agents.</title>
        <authorList>
            <person name="Lin M."/>
            <person name="Daugherty S.C."/>
            <person name="Nagaraj S."/>
            <person name="Cheng Z."/>
            <person name="Xiong Q."/>
            <person name="Lin F.-Y."/>
            <person name="Sengamalay N."/>
            <person name="Ott S."/>
            <person name="Godinez A."/>
            <person name="Tallon L.J."/>
            <person name="Sadzewicz L."/>
            <person name="Fraser C.M."/>
            <person name="Dunning Hotopp J.C."/>
            <person name="Rikihisa Y."/>
        </authorList>
    </citation>
    <scope>NUCLEOTIDE SEQUENCE [LARGE SCALE GENOMIC DNA]</scope>
    <source>
        <strain evidence="2 3">Oregon</strain>
    </source>
</reference>
<evidence type="ECO:0000313" key="3">
    <source>
        <dbReference type="Proteomes" id="UP000023755"/>
    </source>
</evidence>
<organism evidence="2 3">
    <name type="scientific">Neorickettsia helminthoeca str. Oregon</name>
    <dbReference type="NCBI Taxonomy" id="1286528"/>
    <lineage>
        <taxon>Bacteria</taxon>
        <taxon>Pseudomonadati</taxon>
        <taxon>Pseudomonadota</taxon>
        <taxon>Alphaproteobacteria</taxon>
        <taxon>Rickettsiales</taxon>
        <taxon>Anaplasmataceae</taxon>
        <taxon>Neorickettsia</taxon>
    </lineage>
</organism>
<proteinExistence type="predicted"/>
<keyword evidence="1" id="KW-0472">Membrane</keyword>
<name>X5H4L3_9RICK</name>
<protein>
    <submittedName>
        <fullName evidence="2">Uncharacterized protein</fullName>
    </submittedName>
</protein>
<dbReference type="AlphaFoldDB" id="X5H4L3"/>
<dbReference type="STRING" id="1286528.NHE_0552"/>
<accession>X5H4L3</accession>
<sequence length="45" mass="5297">MLKKLFIAIIVYYITNVNIYLIGQDFILTTKQFIQPIKAEESFSQ</sequence>
<keyword evidence="1" id="KW-0812">Transmembrane</keyword>
<keyword evidence="1" id="KW-1133">Transmembrane helix</keyword>